<dbReference type="Gene3D" id="3.60.15.10">
    <property type="entry name" value="Ribonuclease Z/Hydroxyacylglutathione hydrolase-like"/>
    <property type="match status" value="1"/>
</dbReference>
<keyword evidence="1" id="KW-0732">Signal</keyword>
<accession>A0A2P4Z6S0</accession>
<dbReference type="InterPro" id="IPR036866">
    <property type="entry name" value="RibonucZ/Hydroxyglut_hydro"/>
</dbReference>
<reference evidence="3 4" key="1">
    <citation type="journal article" date="2016" name="Genome Announc.">
        <title>Draft Whole-Genome Sequence of Trichoderma gamsii T6085, a Promising Biocontrol Agent of Fusarium Head Blight on Wheat.</title>
        <authorList>
            <person name="Baroncelli R."/>
            <person name="Zapparata A."/>
            <person name="Piaggeschi G."/>
            <person name="Sarrocco S."/>
            <person name="Vannacci G."/>
        </authorList>
    </citation>
    <scope>NUCLEOTIDE SEQUENCE [LARGE SCALE GENOMIC DNA]</scope>
    <source>
        <strain evidence="3 4">T6085</strain>
    </source>
</reference>
<dbReference type="PANTHER" id="PTHR42951">
    <property type="entry name" value="METALLO-BETA-LACTAMASE DOMAIN-CONTAINING"/>
    <property type="match status" value="1"/>
</dbReference>
<evidence type="ECO:0000259" key="2">
    <source>
        <dbReference type="SMART" id="SM00849"/>
    </source>
</evidence>
<proteinExistence type="predicted"/>
<dbReference type="SUPFAM" id="SSF56281">
    <property type="entry name" value="Metallo-hydrolase/oxidoreductase"/>
    <property type="match status" value="1"/>
</dbReference>
<evidence type="ECO:0000256" key="1">
    <source>
        <dbReference type="SAM" id="SignalP"/>
    </source>
</evidence>
<dbReference type="GeneID" id="29991134"/>
<dbReference type="InterPro" id="IPR050855">
    <property type="entry name" value="NDM-1-like"/>
</dbReference>
<dbReference type="EMBL" id="JPDN02000106">
    <property type="protein sequence ID" value="PON19988.1"/>
    <property type="molecule type" value="Genomic_DNA"/>
</dbReference>
<dbReference type="SMART" id="SM00849">
    <property type="entry name" value="Lactamase_B"/>
    <property type="match status" value="1"/>
</dbReference>
<protein>
    <recommendedName>
        <fullName evidence="2">Metallo-beta-lactamase domain-containing protein</fullName>
    </recommendedName>
</protein>
<comment type="caution">
    <text evidence="3">The sequence shown here is derived from an EMBL/GenBank/DDBJ whole genome shotgun (WGS) entry which is preliminary data.</text>
</comment>
<feature type="chain" id="PRO_5015109781" description="Metallo-beta-lactamase domain-containing protein" evidence="1">
    <location>
        <begin position="19"/>
        <end position="342"/>
    </location>
</feature>
<evidence type="ECO:0000313" key="3">
    <source>
        <dbReference type="EMBL" id="PON19988.1"/>
    </source>
</evidence>
<organism evidence="3 4">
    <name type="scientific">Trichoderma gamsii</name>
    <dbReference type="NCBI Taxonomy" id="398673"/>
    <lineage>
        <taxon>Eukaryota</taxon>
        <taxon>Fungi</taxon>
        <taxon>Dikarya</taxon>
        <taxon>Ascomycota</taxon>
        <taxon>Pezizomycotina</taxon>
        <taxon>Sordariomycetes</taxon>
        <taxon>Hypocreomycetidae</taxon>
        <taxon>Hypocreales</taxon>
        <taxon>Hypocreaceae</taxon>
        <taxon>Trichoderma</taxon>
    </lineage>
</organism>
<sequence length="342" mass="37467">MRLIYAGLLALYALLSSGHEILSIPTWAPVSADSPPLNNAGYRVETFGGGAYMVTDNQYNSLFFVSTYGVIVVDAPPTIGHNIAYAIGNVTDKPVTHFIYSHSHSDHVGGAYLFQNVTRIAHTYTKGLLAAVPTSNQPLPEITFMDKYTLHNGNQTLKLSYKGPNHEPGNIFIYAPRQKVLMLVDVVFPGWAPFAYLALAEDIPGFIHAHDQILEYKFDHFVGGHLTRSGDRADVLAQRDYIADLKTNCANAIILSAQPPNASNPISAQEMVPAALQANPGNPWAAFKVYLDNVADYCNNVTNQKWVGRLSGVDVWGPENAFAMVESLRLDFDVLGPFDVTK</sequence>
<evidence type="ECO:0000313" key="4">
    <source>
        <dbReference type="Proteomes" id="UP000054821"/>
    </source>
</evidence>
<name>A0A2P4Z6S0_9HYPO</name>
<dbReference type="Pfam" id="PF00753">
    <property type="entry name" value="Lactamase_B"/>
    <property type="match status" value="1"/>
</dbReference>
<feature type="domain" description="Metallo-beta-lactamase" evidence="2">
    <location>
        <begin position="58"/>
        <end position="225"/>
    </location>
</feature>
<dbReference type="CDD" id="cd16276">
    <property type="entry name" value="metallo-hydrolase-like_MBL-fold"/>
    <property type="match status" value="1"/>
</dbReference>
<feature type="signal peptide" evidence="1">
    <location>
        <begin position="1"/>
        <end position="18"/>
    </location>
</feature>
<dbReference type="RefSeq" id="XP_018655737.1">
    <property type="nucleotide sequence ID" value="XM_018811051.1"/>
</dbReference>
<dbReference type="InterPro" id="IPR001279">
    <property type="entry name" value="Metallo-B-lactamas"/>
</dbReference>
<keyword evidence="4" id="KW-1185">Reference proteome</keyword>
<dbReference type="AlphaFoldDB" id="A0A2P4Z6S0"/>
<dbReference type="Proteomes" id="UP000054821">
    <property type="component" value="Unassembled WGS sequence"/>
</dbReference>
<gene>
    <name evidence="3" type="ORF">TGAM01_v211143</name>
</gene>